<gene>
    <name evidence="3" type="ORF">A3B54_01560</name>
</gene>
<feature type="transmembrane region" description="Helical" evidence="1">
    <location>
        <begin position="230"/>
        <end position="248"/>
    </location>
</feature>
<sequence>MEFKKLKENPSGKKKTLLKELKNIKITSWLFYGKINEKNFANLLLLIACLGGLLRTAFAVFLPLESDEVYQLFVSKTPILQMLKATIDIHAPSWSLILHFLEVLSQNYVLIRFSAVILGLLSIILIGFLAKTIFNSKTALLSAAVFALSPTQIYYSANLRMYSLSIFIALLILFSFIIFLNSGGKKARLLLFLSFTLGNYTYYLFPVLPLSLSFFLLIKRKKLGNEFKKFISIFTLSLLATLPLFFAFLKAEPLPGVVLPEFSLQKILFIPISYTFAQNLALMLGSRILEINLVKLMLLGLSFVNIAILLSLFFKKLEKNDKFLIFMLVTPLSIVIVFSTLILPVLGLRSILIFSIPFYLLIGKALAKTIRLQLVYVILCLITVFATLVFFVRRPMDNLDFFLSKNVSSQQIILHTEMTTFLYFSYKFPQFRNEAAIDSLYTPQITKSILKFNPIDPVTLNNKSFWLIEVLSSPLHKNQVTQFKTNIERTHKNVFEKNFGDVQIYDFEAL</sequence>
<evidence type="ECO:0000256" key="1">
    <source>
        <dbReference type="SAM" id="Phobius"/>
    </source>
</evidence>
<feature type="transmembrane region" description="Helical" evidence="1">
    <location>
        <begin position="374"/>
        <end position="392"/>
    </location>
</feature>
<dbReference type="Pfam" id="PF13231">
    <property type="entry name" value="PMT_2"/>
    <property type="match status" value="1"/>
</dbReference>
<dbReference type="AlphaFoldDB" id="A0A1F5H592"/>
<feature type="transmembrane region" description="Helical" evidence="1">
    <location>
        <begin position="296"/>
        <end position="314"/>
    </location>
</feature>
<dbReference type="InterPro" id="IPR038731">
    <property type="entry name" value="RgtA/B/C-like"/>
</dbReference>
<keyword evidence="1" id="KW-0812">Transmembrane</keyword>
<feature type="transmembrane region" description="Helical" evidence="1">
    <location>
        <begin position="334"/>
        <end position="362"/>
    </location>
</feature>
<protein>
    <recommendedName>
        <fullName evidence="2">Glycosyltransferase RgtA/B/C/D-like domain-containing protein</fullName>
    </recommendedName>
</protein>
<evidence type="ECO:0000259" key="2">
    <source>
        <dbReference type="Pfam" id="PF13231"/>
    </source>
</evidence>
<feature type="transmembrane region" description="Helical" evidence="1">
    <location>
        <begin position="161"/>
        <end position="180"/>
    </location>
</feature>
<keyword evidence="1" id="KW-0472">Membrane</keyword>
<keyword evidence="1" id="KW-1133">Transmembrane helix</keyword>
<name>A0A1F5H592_9BACT</name>
<reference evidence="3 4" key="1">
    <citation type="journal article" date="2016" name="Nat. Commun.">
        <title>Thousands of microbial genomes shed light on interconnected biogeochemical processes in an aquifer system.</title>
        <authorList>
            <person name="Anantharaman K."/>
            <person name="Brown C.T."/>
            <person name="Hug L.A."/>
            <person name="Sharon I."/>
            <person name="Castelle C.J."/>
            <person name="Probst A.J."/>
            <person name="Thomas B.C."/>
            <person name="Singh A."/>
            <person name="Wilkins M.J."/>
            <person name="Karaoz U."/>
            <person name="Brodie E.L."/>
            <person name="Williams K.H."/>
            <person name="Hubbard S.S."/>
            <person name="Banfield J.F."/>
        </authorList>
    </citation>
    <scope>NUCLEOTIDE SEQUENCE [LARGE SCALE GENOMIC DNA]</scope>
</reference>
<proteinExistence type="predicted"/>
<organism evidence="3 4">
    <name type="scientific">Candidatus Curtissbacteria bacterium RIFCSPLOWO2_01_FULL_42_50</name>
    <dbReference type="NCBI Taxonomy" id="1797730"/>
    <lineage>
        <taxon>Bacteria</taxon>
        <taxon>Candidatus Curtissiibacteriota</taxon>
    </lineage>
</organism>
<evidence type="ECO:0000313" key="3">
    <source>
        <dbReference type="EMBL" id="OGD99237.1"/>
    </source>
</evidence>
<feature type="transmembrane region" description="Helical" evidence="1">
    <location>
        <begin position="200"/>
        <end position="218"/>
    </location>
</feature>
<comment type="caution">
    <text evidence="3">The sequence shown here is derived from an EMBL/GenBank/DDBJ whole genome shotgun (WGS) entry which is preliminary data.</text>
</comment>
<feature type="transmembrane region" description="Helical" evidence="1">
    <location>
        <begin position="109"/>
        <end position="130"/>
    </location>
</feature>
<dbReference type="EMBL" id="MFBT01000021">
    <property type="protein sequence ID" value="OGD99237.1"/>
    <property type="molecule type" value="Genomic_DNA"/>
</dbReference>
<dbReference type="Proteomes" id="UP000177039">
    <property type="component" value="Unassembled WGS sequence"/>
</dbReference>
<accession>A0A1F5H592</accession>
<evidence type="ECO:0000313" key="4">
    <source>
        <dbReference type="Proteomes" id="UP000177039"/>
    </source>
</evidence>
<feature type="domain" description="Glycosyltransferase RgtA/B/C/D-like" evidence="2">
    <location>
        <begin position="97"/>
        <end position="242"/>
    </location>
</feature>